<accession>A0ABR0EKZ2</accession>
<dbReference type="InterPro" id="IPR001810">
    <property type="entry name" value="F-box_dom"/>
</dbReference>
<feature type="domain" description="F-box" evidence="2">
    <location>
        <begin position="6"/>
        <end position="55"/>
    </location>
</feature>
<dbReference type="Proteomes" id="UP001305779">
    <property type="component" value="Unassembled WGS sequence"/>
</dbReference>
<name>A0ABR0EKZ2_ZASCE</name>
<feature type="region of interest" description="Disordered" evidence="1">
    <location>
        <begin position="334"/>
        <end position="380"/>
    </location>
</feature>
<protein>
    <recommendedName>
        <fullName evidence="2">F-box domain-containing protein</fullName>
    </recommendedName>
</protein>
<evidence type="ECO:0000256" key="1">
    <source>
        <dbReference type="SAM" id="MobiDB-lite"/>
    </source>
</evidence>
<dbReference type="EMBL" id="JAXOVC010000004">
    <property type="protein sequence ID" value="KAK4502232.1"/>
    <property type="molecule type" value="Genomic_DNA"/>
</dbReference>
<organism evidence="3 4">
    <name type="scientific">Zasmidium cellare</name>
    <name type="common">Wine cellar mold</name>
    <name type="synonym">Racodium cellare</name>
    <dbReference type="NCBI Taxonomy" id="395010"/>
    <lineage>
        <taxon>Eukaryota</taxon>
        <taxon>Fungi</taxon>
        <taxon>Dikarya</taxon>
        <taxon>Ascomycota</taxon>
        <taxon>Pezizomycotina</taxon>
        <taxon>Dothideomycetes</taxon>
        <taxon>Dothideomycetidae</taxon>
        <taxon>Mycosphaerellales</taxon>
        <taxon>Mycosphaerellaceae</taxon>
        <taxon>Zasmidium</taxon>
    </lineage>
</organism>
<evidence type="ECO:0000313" key="4">
    <source>
        <dbReference type="Proteomes" id="UP001305779"/>
    </source>
</evidence>
<evidence type="ECO:0000313" key="3">
    <source>
        <dbReference type="EMBL" id="KAK4502232.1"/>
    </source>
</evidence>
<comment type="caution">
    <text evidence="3">The sequence shown here is derived from an EMBL/GenBank/DDBJ whole genome shotgun (WGS) entry which is preliminary data.</text>
</comment>
<sequence length="380" mass="43571">MATNDQRPLLNLPKELLFQIANFASDFDILNLRLAHRRLYEASSDRFAESYLSSVNCSFLDPAGLLRAHQITGRPHLAHKIKRLKITVDIFETRDIRQFARSDREDYFNTDYAGYHPRQFTASKDTHTTRTSINWLLAKCILENIKHIPGCQLFLKPNIDTLEESVGQYGNHFVENFLALSLRVGRLVDAIEITEQSSLNAAKYRKGGALWPALQNLVSLEHSSQIPDPQGPPWKVYKAHIKAFGTICNEAPKLHTVHRGQRIVSPDEVFTGCIEHDKCDQREHVSDPEDRDFKWHSVTHPFSVGRPVLEYYLGNGFTLLRWLYEGELEDMLEEGLEEDLDEGSDNDLEQDSEEVDSEEDSAEDVEEDEEEDSDENLEVD</sequence>
<keyword evidence="4" id="KW-1185">Reference proteome</keyword>
<gene>
    <name evidence="3" type="ORF">PRZ48_005657</name>
</gene>
<evidence type="ECO:0000259" key="2">
    <source>
        <dbReference type="PROSITE" id="PS50181"/>
    </source>
</evidence>
<reference evidence="3 4" key="1">
    <citation type="journal article" date="2023" name="G3 (Bethesda)">
        <title>A chromosome-level genome assembly of Zasmidium syzygii isolated from banana leaves.</title>
        <authorList>
            <person name="van Westerhoven A.C."/>
            <person name="Mehrabi R."/>
            <person name="Talebi R."/>
            <person name="Steentjes M.B.F."/>
            <person name="Corcolon B."/>
            <person name="Chong P.A."/>
            <person name="Kema G.H.J."/>
            <person name="Seidl M.F."/>
        </authorList>
    </citation>
    <scope>NUCLEOTIDE SEQUENCE [LARGE SCALE GENOMIC DNA]</scope>
    <source>
        <strain evidence="3 4">P124</strain>
    </source>
</reference>
<dbReference type="PROSITE" id="PS50181">
    <property type="entry name" value="FBOX"/>
    <property type="match status" value="1"/>
</dbReference>
<proteinExistence type="predicted"/>